<dbReference type="SUPFAM" id="SSF81296">
    <property type="entry name" value="E set domains"/>
    <property type="match status" value="1"/>
</dbReference>
<keyword evidence="1" id="KW-1133">Transmembrane helix</keyword>
<dbReference type="InterPro" id="IPR014756">
    <property type="entry name" value="Ig_E-set"/>
</dbReference>
<evidence type="ECO:0000313" key="4">
    <source>
        <dbReference type="Proteomes" id="UP000001396"/>
    </source>
</evidence>
<dbReference type="Gene3D" id="2.60.40.10">
    <property type="entry name" value="Immunoglobulins"/>
    <property type="match status" value="1"/>
</dbReference>
<evidence type="ECO:0000259" key="2">
    <source>
        <dbReference type="Pfam" id="PF22933"/>
    </source>
</evidence>
<feature type="domain" description="ComC supersandwich" evidence="2">
    <location>
        <begin position="329"/>
        <end position="487"/>
    </location>
</feature>
<keyword evidence="4" id="KW-1185">Reference proteome</keyword>
<name>D3B736_HETP5</name>
<dbReference type="Pfam" id="PF22933">
    <property type="entry name" value="ComC_SSD"/>
    <property type="match status" value="1"/>
</dbReference>
<dbReference type="Proteomes" id="UP000001396">
    <property type="component" value="Unassembled WGS sequence"/>
</dbReference>
<dbReference type="InParanoid" id="D3B736"/>
<comment type="caution">
    <text evidence="3">The sequence shown here is derived from an EMBL/GenBank/DDBJ whole genome shotgun (WGS) entry which is preliminary data.</text>
</comment>
<dbReference type="STRING" id="670386.D3B736"/>
<dbReference type="InterPro" id="IPR054484">
    <property type="entry name" value="ComC_SSD"/>
</dbReference>
<sequence length="600" mass="66168">MSYRPPQINTANCNVNMNPQSGFTATVAVTGLHFGPSNSSILIDEGVYSVPTLLATTSYDDGNIFFKANMQMRSGNLSVVIGDQKSNEVWLDISPYITLVRPLKVMGGPVTIYGYYLAPTSYRQEKILDIYFDKSKCTSIRMVGSNMNPYTLICNDGPAGYGNINLTFAYGSGSSNIIYTAQYEKPVIDKVSSTYYQEPADVTIFGSGFVNVQLAVNIGGSECTNPVASKGVTIVCRFQSDVDMSKTKSLLVNVTANGFSSSSYSFIYLARSTTCPNCEHGVCDTKLGVCNCNSGYIGATCNNKLAEIPVDSPKPMENTTQVELGSLQKNILFNVSITEIREVNDLGVIQKQVFLKDIKWFHSTEINNTYTFSGRFSDDPQLQVDISMQVFTEQKEYNFYGDIFTVDANSVKYQVTVSNWTFVDKINSIQILFLSQMPIRSESDCVNSEITGETVDTEKSLRRLEVQQGSGILTAYFSDRMLVDGRVIRSSVKNLPLDDPSVIALGNKTENLNILTAISVGKFDHNVTIDPNFGSLLIQSDSQCPDSENKWRIPVIVTVCVVGGVAIAITATIVLKKKYKYNIMVQTIKMKKVFGSRKDH</sequence>
<dbReference type="GeneID" id="31359756"/>
<organism evidence="3 4">
    <name type="scientific">Heterostelium pallidum (strain ATCC 26659 / Pp 5 / PN500)</name>
    <name type="common">Cellular slime mold</name>
    <name type="synonym">Polysphondylium pallidum</name>
    <dbReference type="NCBI Taxonomy" id="670386"/>
    <lineage>
        <taxon>Eukaryota</taxon>
        <taxon>Amoebozoa</taxon>
        <taxon>Evosea</taxon>
        <taxon>Eumycetozoa</taxon>
        <taxon>Dictyostelia</taxon>
        <taxon>Acytosteliales</taxon>
        <taxon>Acytosteliaceae</taxon>
        <taxon>Heterostelium</taxon>
    </lineage>
</organism>
<keyword evidence="1" id="KW-0472">Membrane</keyword>
<proteinExistence type="predicted"/>
<protein>
    <recommendedName>
        <fullName evidence="2">ComC supersandwich domain-containing protein</fullName>
    </recommendedName>
</protein>
<reference evidence="3 4" key="1">
    <citation type="journal article" date="2011" name="Genome Res.">
        <title>Phylogeny-wide analysis of social amoeba genomes highlights ancient origins for complex intercellular communication.</title>
        <authorList>
            <person name="Heidel A.J."/>
            <person name="Lawal H.M."/>
            <person name="Felder M."/>
            <person name="Schilde C."/>
            <person name="Helps N.R."/>
            <person name="Tunggal B."/>
            <person name="Rivero F."/>
            <person name="John U."/>
            <person name="Schleicher M."/>
            <person name="Eichinger L."/>
            <person name="Platzer M."/>
            <person name="Noegel A.A."/>
            <person name="Schaap P."/>
            <person name="Gloeckner G."/>
        </authorList>
    </citation>
    <scope>NUCLEOTIDE SEQUENCE [LARGE SCALE GENOMIC DNA]</scope>
    <source>
        <strain evidence="4">ATCC 26659 / Pp 5 / PN500</strain>
    </source>
</reference>
<keyword evidence="1" id="KW-0812">Transmembrane</keyword>
<dbReference type="InterPro" id="IPR013783">
    <property type="entry name" value="Ig-like_fold"/>
</dbReference>
<dbReference type="AlphaFoldDB" id="D3B736"/>
<dbReference type="RefSeq" id="XP_020434696.1">
    <property type="nucleotide sequence ID" value="XM_020575176.1"/>
</dbReference>
<dbReference type="PANTHER" id="PTHR31378">
    <property type="entry name" value="EGF-LIKE DOMAIN-CONTAINING PROTEIN-RELATED-RELATED"/>
    <property type="match status" value="1"/>
</dbReference>
<feature type="transmembrane region" description="Helical" evidence="1">
    <location>
        <begin position="551"/>
        <end position="575"/>
    </location>
</feature>
<dbReference type="EMBL" id="ADBJ01000018">
    <property type="protein sequence ID" value="EFA82579.1"/>
    <property type="molecule type" value="Genomic_DNA"/>
</dbReference>
<gene>
    <name evidence="3" type="ORF">PPL_04269</name>
</gene>
<evidence type="ECO:0000256" key="1">
    <source>
        <dbReference type="SAM" id="Phobius"/>
    </source>
</evidence>
<accession>D3B736</accession>
<dbReference type="OMA" id="INTANCN"/>
<evidence type="ECO:0000313" key="3">
    <source>
        <dbReference type="EMBL" id="EFA82579.1"/>
    </source>
</evidence>